<sequence>MSYNRFYTNYQGGNVAFHDFRYPPPVHPMAFTKEISDEEFIKNFESFIPQAPARKKFSATKIYPIKEKLISLVSLYNDIQEEEKKLSESVTELTDNEWQSAFDSIMNKKNEIKDHISALYSSQLDLGKKLIAKRLAKRLRLKRFKQERKKEKEEIKRELAEKSRKIDENLQKIQDDIQRAKQAEEDKLQADAVLRETLRKKLDARRSIMKLEALVKLRQARLNTAKGMGKTVSEAETTQFLDNIDKLRKLWEYKAIMYQKEEKDLRDELEQNSRQNINACKSDVADNIMKWKVAMFGEDVHPQVDFNGNVDWFIAVRSSWDRYIDSGPDASSVPLVRNSFSYKHNTFNIYKFRRRPLLTLRPKK</sequence>
<dbReference type="Pfam" id="PF16021">
    <property type="entry name" value="PDCD7"/>
    <property type="match status" value="1"/>
</dbReference>
<evidence type="ECO:0000313" key="2">
    <source>
        <dbReference type="EMBL" id="OWR50523.1"/>
    </source>
</evidence>
<comment type="caution">
    <text evidence="2">The sequence shown here is derived from an EMBL/GenBank/DDBJ whole genome shotgun (WGS) entry which is preliminary data.</text>
</comment>
<evidence type="ECO:0000256" key="1">
    <source>
        <dbReference type="SAM" id="Coils"/>
    </source>
</evidence>
<proteinExistence type="predicted"/>
<keyword evidence="1" id="KW-0175">Coiled coil</keyword>
<gene>
    <name evidence="2" type="ORF">KGM_201098</name>
</gene>
<accession>A0A212F9X5</accession>
<dbReference type="InterPro" id="IPR031974">
    <property type="entry name" value="PDCD7"/>
</dbReference>
<dbReference type="Proteomes" id="UP000007151">
    <property type="component" value="Unassembled WGS sequence"/>
</dbReference>
<dbReference type="AlphaFoldDB" id="A0A212F9X5"/>
<name>A0A212F9X5_DANPL</name>
<feature type="coiled-coil region" evidence="1">
    <location>
        <begin position="141"/>
        <end position="190"/>
    </location>
</feature>
<dbReference type="eggNOG" id="ENOG502QQNP">
    <property type="taxonomic scope" value="Eukaryota"/>
</dbReference>
<dbReference type="KEGG" id="dpl:KGM_201098"/>
<dbReference type="EMBL" id="AGBW02009556">
    <property type="protein sequence ID" value="OWR50523.1"/>
    <property type="molecule type" value="Genomic_DNA"/>
</dbReference>
<evidence type="ECO:0000313" key="3">
    <source>
        <dbReference type="Proteomes" id="UP000007151"/>
    </source>
</evidence>
<keyword evidence="3" id="KW-1185">Reference proteome</keyword>
<dbReference type="STRING" id="278856.A0A212F9X5"/>
<reference evidence="2 3" key="1">
    <citation type="journal article" date="2011" name="Cell">
        <title>The monarch butterfly genome yields insights into long-distance migration.</title>
        <authorList>
            <person name="Zhan S."/>
            <person name="Merlin C."/>
            <person name="Boore J.L."/>
            <person name="Reppert S.M."/>
        </authorList>
    </citation>
    <scope>NUCLEOTIDE SEQUENCE [LARGE SCALE GENOMIC DNA]</scope>
    <source>
        <strain evidence="2">F-2</strain>
    </source>
</reference>
<protein>
    <submittedName>
        <fullName evidence="2">DNA double-strand break repair Rad50 ATPase</fullName>
    </submittedName>
</protein>
<organism evidence="2 3">
    <name type="scientific">Danaus plexippus plexippus</name>
    <dbReference type="NCBI Taxonomy" id="278856"/>
    <lineage>
        <taxon>Eukaryota</taxon>
        <taxon>Metazoa</taxon>
        <taxon>Ecdysozoa</taxon>
        <taxon>Arthropoda</taxon>
        <taxon>Hexapoda</taxon>
        <taxon>Insecta</taxon>
        <taxon>Pterygota</taxon>
        <taxon>Neoptera</taxon>
        <taxon>Endopterygota</taxon>
        <taxon>Lepidoptera</taxon>
        <taxon>Glossata</taxon>
        <taxon>Ditrysia</taxon>
        <taxon>Papilionoidea</taxon>
        <taxon>Nymphalidae</taxon>
        <taxon>Danainae</taxon>
        <taxon>Danaini</taxon>
        <taxon>Danaina</taxon>
        <taxon>Danaus</taxon>
        <taxon>Danaus</taxon>
    </lineage>
</organism>
<dbReference type="InParanoid" id="A0A212F9X5"/>